<evidence type="ECO:0000256" key="1">
    <source>
        <dbReference type="ARBA" id="ARBA00004328"/>
    </source>
</evidence>
<organism evidence="4">
    <name type="scientific">Trichovirus mali</name>
    <dbReference type="NCBI Taxonomy" id="12175"/>
    <lineage>
        <taxon>Viruses</taxon>
        <taxon>Riboviria</taxon>
        <taxon>Orthornavirae</taxon>
        <taxon>Kitrinoviricota</taxon>
        <taxon>Alsuviricetes</taxon>
        <taxon>Tymovirales</taxon>
        <taxon>Betaflexiviridae</taxon>
        <taxon>Trivirinae</taxon>
        <taxon>Trichovirus</taxon>
    </lineage>
</organism>
<dbReference type="EMBL" id="MW316929">
    <property type="protein sequence ID" value="QSJ04955.1"/>
    <property type="molecule type" value="Genomic_RNA"/>
</dbReference>
<keyword evidence="3" id="KW-0946">Virion</keyword>
<evidence type="ECO:0000313" key="4">
    <source>
        <dbReference type="EMBL" id="QSJ04955.1"/>
    </source>
</evidence>
<evidence type="ECO:0000256" key="3">
    <source>
        <dbReference type="ARBA" id="ARBA00022844"/>
    </source>
</evidence>
<name>A0A898KBE7_9VIRU</name>
<dbReference type="Pfam" id="PF05892">
    <property type="entry name" value="Tricho_coat"/>
    <property type="match status" value="1"/>
</dbReference>
<reference evidence="4" key="1">
    <citation type="submission" date="2020-11" db="EMBL/GenBank/DDBJ databases">
        <title>Virome analysis of Malus spp. and Prunus spp. sheds light on the etiology of phantom diseases in fruit trees.</title>
        <authorList>
            <person name="Diaz-Lara A."/>
            <person name="Al Rwahnih M."/>
        </authorList>
    </citation>
    <scope>NUCLEOTIDE SEQUENCE</scope>
    <source>
        <strain evidence="4">FT160</strain>
    </source>
</reference>
<comment type="subcellular location">
    <subcellularLocation>
        <location evidence="1">Virion</location>
    </subcellularLocation>
</comment>
<keyword evidence="2 4" id="KW-0167">Capsid protein</keyword>
<sequence length="249" mass="28109">MRELNIKDYQLTLTSRTSCGKAKAKLEQNPLLQRGHPSITFLQENFSLLDKIRRLRMAAVLNLQLKVDADLKAFLAAEGRPLHGKTGAILEQILESIFANIAIQGTSEQTEFLDLVVEVKSMEDQKVIGSYNLKEVVNMIKAFKTTSSDPNISNMTFRQVCEAFAPEARNGLVKLKYKGVFTNLFTTMPEVGSKYPELMFDFNKGLNMFIMNKAQQKVITNMNRRLLQTEFAKSENEAKLSSVTTDLCI</sequence>
<accession>A0A898KBE7</accession>
<dbReference type="InterPro" id="IPR008879">
    <property type="entry name" value="Coat_protein_tricho/vitivirus"/>
</dbReference>
<protein>
    <submittedName>
        <fullName evidence="4">Coat protein</fullName>
    </submittedName>
</protein>
<evidence type="ECO:0000256" key="2">
    <source>
        <dbReference type="ARBA" id="ARBA00022561"/>
    </source>
</evidence>
<proteinExistence type="predicted"/>
<dbReference type="GO" id="GO:0019028">
    <property type="term" value="C:viral capsid"/>
    <property type="evidence" value="ECO:0007669"/>
    <property type="project" value="UniProtKB-KW"/>
</dbReference>